<keyword evidence="2" id="KW-1185">Reference proteome</keyword>
<dbReference type="EMBL" id="JAVFWL010000005">
    <property type="protein sequence ID" value="KAK6757210.1"/>
    <property type="molecule type" value="Genomic_DNA"/>
</dbReference>
<reference evidence="1 2" key="1">
    <citation type="submission" date="2023-08" db="EMBL/GenBank/DDBJ databases">
        <title>A Necator americanus chromosomal reference genome.</title>
        <authorList>
            <person name="Ilik V."/>
            <person name="Petrzelkova K.J."/>
            <person name="Pardy F."/>
            <person name="Fuh T."/>
            <person name="Niatou-Singa F.S."/>
            <person name="Gouil Q."/>
            <person name="Baker L."/>
            <person name="Ritchie M.E."/>
            <person name="Jex A.R."/>
            <person name="Gazzola D."/>
            <person name="Li H."/>
            <person name="Toshio Fujiwara R."/>
            <person name="Zhan B."/>
            <person name="Aroian R.V."/>
            <person name="Pafco B."/>
            <person name="Schwarz E.M."/>
        </authorList>
    </citation>
    <scope>NUCLEOTIDE SEQUENCE [LARGE SCALE GENOMIC DNA]</scope>
    <source>
        <strain evidence="1 2">Aroian</strain>
        <tissue evidence="1">Whole animal</tissue>
    </source>
</reference>
<evidence type="ECO:0000313" key="1">
    <source>
        <dbReference type="EMBL" id="KAK6757210.1"/>
    </source>
</evidence>
<comment type="caution">
    <text evidence="1">The sequence shown here is derived from an EMBL/GenBank/DDBJ whole genome shotgun (WGS) entry which is preliminary data.</text>
</comment>
<sequence>MRKLEWDDMGVKIDGYAICALLMTSKAFFKSKKILGANHPGPTSNIAKKQCDRSNPAFPWPIYDSPGFHRQEPDQNLSAVLETFSTGFASRGIPGKTPFDLVTGVGQGKVARPFLFNFAIDDIIVEE</sequence>
<accession>A0ABR1E3M7</accession>
<dbReference type="Proteomes" id="UP001303046">
    <property type="component" value="Unassembled WGS sequence"/>
</dbReference>
<organism evidence="1 2">
    <name type="scientific">Necator americanus</name>
    <name type="common">Human hookworm</name>
    <dbReference type="NCBI Taxonomy" id="51031"/>
    <lineage>
        <taxon>Eukaryota</taxon>
        <taxon>Metazoa</taxon>
        <taxon>Ecdysozoa</taxon>
        <taxon>Nematoda</taxon>
        <taxon>Chromadorea</taxon>
        <taxon>Rhabditida</taxon>
        <taxon>Rhabditina</taxon>
        <taxon>Rhabditomorpha</taxon>
        <taxon>Strongyloidea</taxon>
        <taxon>Ancylostomatidae</taxon>
        <taxon>Bunostominae</taxon>
        <taxon>Necator</taxon>
    </lineage>
</organism>
<proteinExistence type="predicted"/>
<protein>
    <submittedName>
        <fullName evidence="1">Uncharacterized protein</fullName>
    </submittedName>
</protein>
<gene>
    <name evidence="1" type="primary">Necator_chrV.g19980</name>
    <name evidence="1" type="ORF">RB195_015188</name>
</gene>
<evidence type="ECO:0000313" key="2">
    <source>
        <dbReference type="Proteomes" id="UP001303046"/>
    </source>
</evidence>
<name>A0ABR1E3M7_NECAM</name>